<sequence>MPTCKFPGCHYEVTVRMCYGFGNYMNVGRYYEACTHPGPPGSNHFQRWRNDIARVAPPFTPPKTLLEGLNAPITPNDVIDSPPLNHPSSYQSRELSPVPLTLPAIPDQALDDVFYERQTQTPPESSIAHNIPHTREGISSQGIPIIACNGPICRKRPALQPG</sequence>
<keyword evidence="3" id="KW-1185">Reference proteome</keyword>
<evidence type="ECO:0000313" key="3">
    <source>
        <dbReference type="Proteomes" id="UP000807469"/>
    </source>
</evidence>
<dbReference type="AlphaFoldDB" id="A0A9P6CVH3"/>
<proteinExistence type="predicted"/>
<feature type="non-terminal residue" evidence="2">
    <location>
        <position position="162"/>
    </location>
</feature>
<dbReference type="EMBL" id="MU155431">
    <property type="protein sequence ID" value="KAF9473588.1"/>
    <property type="molecule type" value="Genomic_DNA"/>
</dbReference>
<feature type="region of interest" description="Disordered" evidence="1">
    <location>
        <begin position="76"/>
        <end position="95"/>
    </location>
</feature>
<dbReference type="Proteomes" id="UP000807469">
    <property type="component" value="Unassembled WGS sequence"/>
</dbReference>
<name>A0A9P6CVH3_9AGAR</name>
<organism evidence="2 3">
    <name type="scientific">Pholiota conissans</name>
    <dbReference type="NCBI Taxonomy" id="109636"/>
    <lineage>
        <taxon>Eukaryota</taxon>
        <taxon>Fungi</taxon>
        <taxon>Dikarya</taxon>
        <taxon>Basidiomycota</taxon>
        <taxon>Agaricomycotina</taxon>
        <taxon>Agaricomycetes</taxon>
        <taxon>Agaricomycetidae</taxon>
        <taxon>Agaricales</taxon>
        <taxon>Agaricineae</taxon>
        <taxon>Strophariaceae</taxon>
        <taxon>Pholiota</taxon>
    </lineage>
</organism>
<evidence type="ECO:0000256" key="1">
    <source>
        <dbReference type="SAM" id="MobiDB-lite"/>
    </source>
</evidence>
<reference evidence="2" key="1">
    <citation type="submission" date="2020-11" db="EMBL/GenBank/DDBJ databases">
        <authorList>
            <consortium name="DOE Joint Genome Institute"/>
            <person name="Ahrendt S."/>
            <person name="Riley R."/>
            <person name="Andreopoulos W."/>
            <person name="Labutti K."/>
            <person name="Pangilinan J."/>
            <person name="Ruiz-Duenas F.J."/>
            <person name="Barrasa J.M."/>
            <person name="Sanchez-Garcia M."/>
            <person name="Camarero S."/>
            <person name="Miyauchi S."/>
            <person name="Serrano A."/>
            <person name="Linde D."/>
            <person name="Babiker R."/>
            <person name="Drula E."/>
            <person name="Ayuso-Fernandez I."/>
            <person name="Pacheco R."/>
            <person name="Padilla G."/>
            <person name="Ferreira P."/>
            <person name="Barriuso J."/>
            <person name="Kellner H."/>
            <person name="Castanera R."/>
            <person name="Alfaro M."/>
            <person name="Ramirez L."/>
            <person name="Pisabarro A.G."/>
            <person name="Kuo A."/>
            <person name="Tritt A."/>
            <person name="Lipzen A."/>
            <person name="He G."/>
            <person name="Yan M."/>
            <person name="Ng V."/>
            <person name="Cullen D."/>
            <person name="Martin F."/>
            <person name="Rosso M.-N."/>
            <person name="Henrissat B."/>
            <person name="Hibbett D."/>
            <person name="Martinez A.T."/>
            <person name="Grigoriev I.V."/>
        </authorList>
    </citation>
    <scope>NUCLEOTIDE SEQUENCE</scope>
    <source>
        <strain evidence="2">CIRM-BRFM 674</strain>
    </source>
</reference>
<protein>
    <submittedName>
        <fullName evidence="2">Uncharacterized protein</fullName>
    </submittedName>
</protein>
<accession>A0A9P6CVH3</accession>
<evidence type="ECO:0000313" key="2">
    <source>
        <dbReference type="EMBL" id="KAF9473588.1"/>
    </source>
</evidence>
<comment type="caution">
    <text evidence="2">The sequence shown here is derived from an EMBL/GenBank/DDBJ whole genome shotgun (WGS) entry which is preliminary data.</text>
</comment>
<gene>
    <name evidence="2" type="ORF">BDN70DRAFT_937334</name>
</gene>